<evidence type="ECO:0000259" key="1">
    <source>
        <dbReference type="Pfam" id="PF10577"/>
    </source>
</evidence>
<dbReference type="RefSeq" id="WP_379834540.1">
    <property type="nucleotide sequence ID" value="NZ_JBHRYQ010000001.1"/>
</dbReference>
<dbReference type="InterPro" id="IPR048530">
    <property type="entry name" value="FAM171_N"/>
</dbReference>
<keyword evidence="3" id="KW-1185">Reference proteome</keyword>
<sequence>MKNKILLYISLLFIVTINSCKKLNPFEGVNLVVNNEFFKSPILIELTNANANSIILPSNVIFKLSGPGKDLLLDDIGGKNYKIIGNALSLVLTNGSTPSENNPVVFTLSVSAPGFLETAQTFTIVDTEPKKFEVKLVNLTEPPKGVACKEVVVPVSGGQITVESEKLKVAELKLETGTIVSDASGKAIDSKNLNAEVVVFNASEPESMAAFPGGFIQENVTLSNGNEQAVNFVTAGFVAVNMEANGKEIKNFSKPLEVKVAVSPSIVNPETGENLKEGTRIPTWSYETETGKWKQEGEAVVSKDLNGNLIATFYASHLSYWNLDFFYRLGPKCSNYYVDIITNSNTDTYQSGYKGELYDSKGIFISSTFFDVRNKSKSTIINPRRTNMKMVVKDKTGKTIGSTAVFDPCAVKNVPIDITVSSPLKSVETEINFSAICQNQSIVLKPSAWIYLLDPTGSTSQYFYMSAGKANIKVTEDLNYIVYMYYDNKLLGGNVKFNRNGSVAIPYGSDGIEATTSFNASKDIITYKAIYKVANCK</sequence>
<feature type="domain" description="FAM171 N-terminal" evidence="1">
    <location>
        <begin position="197"/>
        <end position="321"/>
    </location>
</feature>
<proteinExistence type="predicted"/>
<evidence type="ECO:0000313" key="3">
    <source>
        <dbReference type="Proteomes" id="UP001595616"/>
    </source>
</evidence>
<evidence type="ECO:0000313" key="2">
    <source>
        <dbReference type="EMBL" id="MFC3809456.1"/>
    </source>
</evidence>
<reference evidence="3" key="1">
    <citation type="journal article" date="2019" name="Int. J. Syst. Evol. Microbiol.">
        <title>The Global Catalogue of Microorganisms (GCM) 10K type strain sequencing project: providing services to taxonomists for standard genome sequencing and annotation.</title>
        <authorList>
            <consortium name="The Broad Institute Genomics Platform"/>
            <consortium name="The Broad Institute Genome Sequencing Center for Infectious Disease"/>
            <person name="Wu L."/>
            <person name="Ma J."/>
        </authorList>
    </citation>
    <scope>NUCLEOTIDE SEQUENCE [LARGE SCALE GENOMIC DNA]</scope>
    <source>
        <strain evidence="3">CECT 7956</strain>
    </source>
</reference>
<dbReference type="Pfam" id="PF10577">
    <property type="entry name" value="FAM171A1-2-B_N"/>
    <property type="match status" value="1"/>
</dbReference>
<name>A0ABV7YRH3_9BACT</name>
<protein>
    <submittedName>
        <fullName evidence="2">Astroprincin family protein</fullName>
    </submittedName>
</protein>
<dbReference type="Proteomes" id="UP001595616">
    <property type="component" value="Unassembled WGS sequence"/>
</dbReference>
<accession>A0ABV7YRH3</accession>
<gene>
    <name evidence="2" type="ORF">ACFOOI_02205</name>
</gene>
<dbReference type="EMBL" id="JBHRYQ010000001">
    <property type="protein sequence ID" value="MFC3809456.1"/>
    <property type="molecule type" value="Genomic_DNA"/>
</dbReference>
<comment type="caution">
    <text evidence="2">The sequence shown here is derived from an EMBL/GenBank/DDBJ whole genome shotgun (WGS) entry which is preliminary data.</text>
</comment>
<organism evidence="2 3">
    <name type="scientific">Lacihabitans lacunae</name>
    <dbReference type="NCBI Taxonomy" id="1028214"/>
    <lineage>
        <taxon>Bacteria</taxon>
        <taxon>Pseudomonadati</taxon>
        <taxon>Bacteroidota</taxon>
        <taxon>Cytophagia</taxon>
        <taxon>Cytophagales</taxon>
        <taxon>Leadbetterellaceae</taxon>
        <taxon>Lacihabitans</taxon>
    </lineage>
</organism>